<dbReference type="EMBL" id="JAZHPZ010000004">
    <property type="protein sequence ID" value="MEF2966125.1"/>
    <property type="molecule type" value="Genomic_DNA"/>
</dbReference>
<dbReference type="PROSITE" id="PS50075">
    <property type="entry name" value="CARRIER"/>
    <property type="match status" value="1"/>
</dbReference>
<dbReference type="Pfam" id="PF00550">
    <property type="entry name" value="PP-binding"/>
    <property type="match status" value="1"/>
</dbReference>
<evidence type="ECO:0000313" key="2">
    <source>
        <dbReference type="EMBL" id="MEF2966125.1"/>
    </source>
</evidence>
<dbReference type="Proteomes" id="UP001306950">
    <property type="component" value="Unassembled WGS sequence"/>
</dbReference>
<dbReference type="RefSeq" id="WP_331846360.1">
    <property type="nucleotide sequence ID" value="NZ_JAZHPZ010000004.1"/>
</dbReference>
<feature type="domain" description="Carrier" evidence="1">
    <location>
        <begin position="7"/>
        <end position="85"/>
    </location>
</feature>
<keyword evidence="3" id="KW-1185">Reference proteome</keyword>
<sequence>MSLLQEETVISDLKRMIAELSERPELEHLLDMEQSILENGIDSMRVIQLVVMIEGRYNIAFDDDELTLDNFSTLRSIRDKIFAKFEVTP</sequence>
<evidence type="ECO:0000313" key="3">
    <source>
        <dbReference type="Proteomes" id="UP001306950"/>
    </source>
</evidence>
<name>A0ABU7VQR5_9BACL</name>
<protein>
    <submittedName>
        <fullName evidence="2">Acyl carrier protein</fullName>
    </submittedName>
</protein>
<dbReference type="SUPFAM" id="SSF47336">
    <property type="entry name" value="ACP-like"/>
    <property type="match status" value="1"/>
</dbReference>
<comment type="caution">
    <text evidence="2">The sequence shown here is derived from an EMBL/GenBank/DDBJ whole genome shotgun (WGS) entry which is preliminary data.</text>
</comment>
<dbReference type="InterPro" id="IPR009081">
    <property type="entry name" value="PP-bd_ACP"/>
</dbReference>
<dbReference type="Gene3D" id="1.10.1200.10">
    <property type="entry name" value="ACP-like"/>
    <property type="match status" value="1"/>
</dbReference>
<proteinExistence type="predicted"/>
<organism evidence="2 3">
    <name type="scientific">Paenibacillus haidiansis</name>
    <dbReference type="NCBI Taxonomy" id="1574488"/>
    <lineage>
        <taxon>Bacteria</taxon>
        <taxon>Bacillati</taxon>
        <taxon>Bacillota</taxon>
        <taxon>Bacilli</taxon>
        <taxon>Bacillales</taxon>
        <taxon>Paenibacillaceae</taxon>
        <taxon>Paenibacillus</taxon>
    </lineage>
</organism>
<accession>A0ABU7VQR5</accession>
<reference evidence="2 3" key="1">
    <citation type="submission" date="2024-02" db="EMBL/GenBank/DDBJ databases">
        <title>A nitrogen-fixing paenibacillus bacterium.</title>
        <authorList>
            <person name="Zhang W.L."/>
            <person name="Chen S.F."/>
        </authorList>
    </citation>
    <scope>NUCLEOTIDE SEQUENCE [LARGE SCALE GENOMIC DNA]</scope>
    <source>
        <strain evidence="2 3">M1</strain>
    </source>
</reference>
<gene>
    <name evidence="2" type="ORF">V3851_09815</name>
</gene>
<evidence type="ECO:0000259" key="1">
    <source>
        <dbReference type="PROSITE" id="PS50075"/>
    </source>
</evidence>
<dbReference type="InterPro" id="IPR036736">
    <property type="entry name" value="ACP-like_sf"/>
</dbReference>